<dbReference type="InterPro" id="IPR013815">
    <property type="entry name" value="ATP_grasp_subdomain_1"/>
</dbReference>
<evidence type="ECO:0000256" key="1">
    <source>
        <dbReference type="ARBA" id="ARBA00022723"/>
    </source>
</evidence>
<evidence type="ECO:0000256" key="3">
    <source>
        <dbReference type="ARBA" id="ARBA00022840"/>
    </source>
</evidence>
<dbReference type="EMBL" id="LNQE01001386">
    <property type="protein sequence ID" value="KUG18360.1"/>
    <property type="molecule type" value="Genomic_DNA"/>
</dbReference>
<evidence type="ECO:0000259" key="4">
    <source>
        <dbReference type="PROSITE" id="PS50975"/>
    </source>
</evidence>
<dbReference type="InterPro" id="IPR013651">
    <property type="entry name" value="ATP-grasp_RimK-type"/>
</dbReference>
<reference evidence="5" key="1">
    <citation type="journal article" date="2015" name="Proc. Natl. Acad. Sci. U.S.A.">
        <title>Networks of energetic and metabolic interactions define dynamics in microbial communities.</title>
        <authorList>
            <person name="Embree M."/>
            <person name="Liu J.K."/>
            <person name="Al-Bassam M.M."/>
            <person name="Zengler K."/>
        </authorList>
    </citation>
    <scope>NUCLEOTIDE SEQUENCE</scope>
</reference>
<keyword evidence="3" id="KW-0067">ATP-binding</keyword>
<dbReference type="GO" id="GO:0016879">
    <property type="term" value="F:ligase activity, forming carbon-nitrogen bonds"/>
    <property type="evidence" value="ECO:0007669"/>
    <property type="project" value="TreeGrafter"/>
</dbReference>
<dbReference type="SUPFAM" id="SSF56059">
    <property type="entry name" value="Glutathione synthetase ATP-binding domain-like"/>
    <property type="match status" value="1"/>
</dbReference>
<dbReference type="Gene3D" id="3.30.470.20">
    <property type="entry name" value="ATP-grasp fold, B domain"/>
    <property type="match status" value="1"/>
</dbReference>
<name>A0A0W8FBV8_9ZZZZ</name>
<dbReference type="PROSITE" id="PS50975">
    <property type="entry name" value="ATP_GRASP"/>
    <property type="match status" value="1"/>
</dbReference>
<dbReference type="GO" id="GO:0005524">
    <property type="term" value="F:ATP binding"/>
    <property type="evidence" value="ECO:0007669"/>
    <property type="project" value="UniProtKB-KW"/>
</dbReference>
<protein>
    <submittedName>
        <fullName evidence="5">Tetrahydromethanopterin:alpha-l-glutamate ligase</fullName>
    </submittedName>
</protein>
<dbReference type="Pfam" id="PF08443">
    <property type="entry name" value="RimK"/>
    <property type="match status" value="1"/>
</dbReference>
<dbReference type="AlphaFoldDB" id="A0A0W8FBV8"/>
<dbReference type="GO" id="GO:0046872">
    <property type="term" value="F:metal ion binding"/>
    <property type="evidence" value="ECO:0007669"/>
    <property type="project" value="UniProtKB-KW"/>
</dbReference>
<dbReference type="Gene3D" id="3.30.1490.20">
    <property type="entry name" value="ATP-grasp fold, A domain"/>
    <property type="match status" value="1"/>
</dbReference>
<organism evidence="5">
    <name type="scientific">hydrocarbon metagenome</name>
    <dbReference type="NCBI Taxonomy" id="938273"/>
    <lineage>
        <taxon>unclassified sequences</taxon>
        <taxon>metagenomes</taxon>
        <taxon>ecological metagenomes</taxon>
    </lineage>
</organism>
<dbReference type="InterPro" id="IPR004666">
    <property type="entry name" value="Rp_bS6_RimK/Lys_biosynth_LsyX"/>
</dbReference>
<dbReference type="NCBIfam" id="NF040720">
    <property type="entry name" value="MptN_Meth"/>
    <property type="match status" value="1"/>
</dbReference>
<dbReference type="PANTHER" id="PTHR21621:SF0">
    <property type="entry name" value="BETA-CITRYLGLUTAMATE SYNTHASE B-RELATED"/>
    <property type="match status" value="1"/>
</dbReference>
<proteinExistence type="predicted"/>
<evidence type="ECO:0000256" key="2">
    <source>
        <dbReference type="ARBA" id="ARBA00022741"/>
    </source>
</evidence>
<dbReference type="NCBIfam" id="TIGR00768">
    <property type="entry name" value="rimK_fam"/>
    <property type="match status" value="1"/>
</dbReference>
<accession>A0A0W8FBV8</accession>
<dbReference type="PANTHER" id="PTHR21621">
    <property type="entry name" value="RIBOSOMAL PROTEIN S6 MODIFICATION PROTEIN"/>
    <property type="match status" value="1"/>
</dbReference>
<sequence length="299" mass="32406">MKVGIVVSDRDDWTAQALMASFSRRQMDATFLDFSELKSGIGKRLDFSCGDVNLLDLDALVVRDLGRRGAVDVSFRFEALTALVELGISVINPPEAISSAANKYATSRRLHGASVPTPRTVATTSPKIAEEALYSFKTAVSKPLFGYKGKDIILLKSSKQADIESLREIVERRGMVYLQEFINVTSGSARDIRAFVVDGRLQGAIYRNAPPGEWISNLARGGRPTPCPKTRELEDLAVRSARAVGAIYCGVDLLESKDGLTTIEVNGTPSGKGIYDALGIDVTEAIAEHVCSNLDHRKG</sequence>
<dbReference type="GO" id="GO:0005737">
    <property type="term" value="C:cytoplasm"/>
    <property type="evidence" value="ECO:0007669"/>
    <property type="project" value="TreeGrafter"/>
</dbReference>
<keyword evidence="2" id="KW-0547">Nucleotide-binding</keyword>
<dbReference type="InterPro" id="IPR053432">
    <property type="entry name" value="THMPT_Glu_ligase"/>
</dbReference>
<comment type="caution">
    <text evidence="5">The sequence shown here is derived from an EMBL/GenBank/DDBJ whole genome shotgun (WGS) entry which is preliminary data.</text>
</comment>
<dbReference type="Gene3D" id="3.40.50.20">
    <property type="match status" value="1"/>
</dbReference>
<evidence type="ECO:0000313" key="5">
    <source>
        <dbReference type="EMBL" id="KUG18360.1"/>
    </source>
</evidence>
<keyword evidence="1" id="KW-0479">Metal-binding</keyword>
<gene>
    <name evidence="5" type="ORF">ASZ90_011910</name>
</gene>
<feature type="domain" description="ATP-grasp" evidence="4">
    <location>
        <begin position="107"/>
        <end position="291"/>
    </location>
</feature>
<keyword evidence="5" id="KW-0436">Ligase</keyword>
<dbReference type="InterPro" id="IPR011761">
    <property type="entry name" value="ATP-grasp"/>
</dbReference>